<dbReference type="InterPro" id="IPR008928">
    <property type="entry name" value="6-hairpin_glycosidase_sf"/>
</dbReference>
<keyword evidence="1" id="KW-0378">Hydrolase</keyword>
<gene>
    <name evidence="5" type="ORF">IEO21_08957</name>
</gene>
<dbReference type="AlphaFoldDB" id="A0A8H7NV93"/>
<organism evidence="5 6">
    <name type="scientific">Rhodonia placenta</name>
    <dbReference type="NCBI Taxonomy" id="104341"/>
    <lineage>
        <taxon>Eukaryota</taxon>
        <taxon>Fungi</taxon>
        <taxon>Dikarya</taxon>
        <taxon>Basidiomycota</taxon>
        <taxon>Agaricomycotina</taxon>
        <taxon>Agaricomycetes</taxon>
        <taxon>Polyporales</taxon>
        <taxon>Adustoporiaceae</taxon>
        <taxon>Rhodonia</taxon>
    </lineage>
</organism>
<keyword evidence="4" id="KW-0732">Signal</keyword>
<name>A0A8H7NV93_9APHY</name>
<dbReference type="SUPFAM" id="SSF48208">
    <property type="entry name" value="Six-hairpin glycosidases"/>
    <property type="match status" value="1"/>
</dbReference>
<dbReference type="GO" id="GO:0016787">
    <property type="term" value="F:hydrolase activity"/>
    <property type="evidence" value="ECO:0007669"/>
    <property type="project" value="UniProtKB-KW"/>
</dbReference>
<accession>A0A8H7NV93</accession>
<reference evidence="5" key="1">
    <citation type="submission" date="2020-11" db="EMBL/GenBank/DDBJ databases">
        <authorList>
            <person name="Koelle M."/>
            <person name="Horta M.A.C."/>
            <person name="Nowrousian M."/>
            <person name="Ohm R.A."/>
            <person name="Benz P."/>
            <person name="Pilgard A."/>
        </authorList>
    </citation>
    <scope>NUCLEOTIDE SEQUENCE</scope>
    <source>
        <strain evidence="5">FPRL280</strain>
    </source>
</reference>
<feature type="transmembrane region" description="Helical" evidence="3">
    <location>
        <begin position="488"/>
        <end position="506"/>
    </location>
</feature>
<evidence type="ECO:0000256" key="2">
    <source>
        <dbReference type="SAM" id="MobiDB-lite"/>
    </source>
</evidence>
<feature type="signal peptide" evidence="4">
    <location>
        <begin position="1"/>
        <end position="20"/>
    </location>
</feature>
<dbReference type="GO" id="GO:0005975">
    <property type="term" value="P:carbohydrate metabolic process"/>
    <property type="evidence" value="ECO:0007669"/>
    <property type="project" value="InterPro"/>
</dbReference>
<dbReference type="EMBL" id="JADOXO010000368">
    <property type="protein sequence ID" value="KAF9805683.1"/>
    <property type="molecule type" value="Genomic_DNA"/>
</dbReference>
<evidence type="ECO:0000256" key="3">
    <source>
        <dbReference type="SAM" id="Phobius"/>
    </source>
</evidence>
<protein>
    <recommendedName>
        <fullName evidence="7">Six-hairpin glycosidase</fullName>
    </recommendedName>
</protein>
<feature type="chain" id="PRO_5034271277" description="Six-hairpin glycosidase" evidence="4">
    <location>
        <begin position="21"/>
        <end position="507"/>
    </location>
</feature>
<comment type="caution">
    <text evidence="5">The sequence shown here is derived from an EMBL/GenBank/DDBJ whole genome shotgun (WGS) entry which is preliminary data.</text>
</comment>
<dbReference type="PANTHER" id="PTHR41814:SF1">
    <property type="entry name" value="CELLULASE"/>
    <property type="match status" value="1"/>
</dbReference>
<keyword evidence="3" id="KW-0812">Transmembrane</keyword>
<evidence type="ECO:0000256" key="1">
    <source>
        <dbReference type="ARBA" id="ARBA00022801"/>
    </source>
</evidence>
<dbReference type="InterPro" id="IPR010905">
    <property type="entry name" value="Glyco_hydro_88"/>
</dbReference>
<evidence type="ECO:0000256" key="4">
    <source>
        <dbReference type="SAM" id="SignalP"/>
    </source>
</evidence>
<reference evidence="5" key="2">
    <citation type="journal article" name="Front. Microbiol.">
        <title>Degradative Capacity of Two Strains of Rhodonia placenta: From Phenotype to Genotype.</title>
        <authorList>
            <person name="Kolle M."/>
            <person name="Horta M.A.C."/>
            <person name="Nowrousian M."/>
            <person name="Ohm R.A."/>
            <person name="Benz J.P."/>
            <person name="Pilgard A."/>
        </authorList>
    </citation>
    <scope>NUCLEOTIDE SEQUENCE</scope>
    <source>
        <strain evidence="5">FPRL280</strain>
    </source>
</reference>
<keyword evidence="3" id="KW-0472">Membrane</keyword>
<dbReference type="PANTHER" id="PTHR41814">
    <property type="entry name" value="EXPRESSED PROTEIN"/>
    <property type="match status" value="1"/>
</dbReference>
<dbReference type="Pfam" id="PF07470">
    <property type="entry name" value="Glyco_hydro_88"/>
    <property type="match status" value="1"/>
</dbReference>
<sequence>MPPLSRVVILLALAAASARAQNLTDAQVQAVKDELWLGAQQTWELGTEGEALTEYDAPSLSVFANASLPPSPPYNLTALAPVLQIARNVVGSRSNSSQPQPLWNVSGGAAGDPVSIGQAVLLANWTGAPEPYPGVDSAVTYARAAAEQLEYTLQVVPRTTNGAISHRIEQVQLWADSVYMVPPFLAYYGVVMGNQSLLSEAYTQIKLYRGYLYDSKASLWQHIMLGENDDPGFWSTGNGWAAAGMLRVLATIKNSPWASDMKGEMNDLTSWVREIQDGMYPHLQPNVSLFHNYANETASFLDASSTALLAATVYRLALLAGVHTHLPLAEQCRRALSGAGAPDVWGTGNGAGPASTASFASASASGSASARSNGTAASSTPYNASSPTSTASASASTATAPSISVSVSSYYPAAPAASAGAGLAHFSPEMWLTPVVDPYDWSVQGGSSPEGQAFVVEMYAAWRDWVEAGAPGASAARRLGVSAGGCGWWVWVAVGAAGVVMGWGVGV</sequence>
<evidence type="ECO:0000313" key="5">
    <source>
        <dbReference type="EMBL" id="KAF9805683.1"/>
    </source>
</evidence>
<proteinExistence type="predicted"/>
<feature type="region of interest" description="Disordered" evidence="2">
    <location>
        <begin position="370"/>
        <end position="395"/>
    </location>
</feature>
<keyword evidence="3" id="KW-1133">Transmembrane helix</keyword>
<evidence type="ECO:0000313" key="6">
    <source>
        <dbReference type="Proteomes" id="UP000639403"/>
    </source>
</evidence>
<dbReference type="InterPro" id="IPR012341">
    <property type="entry name" value="6hp_glycosidase-like_sf"/>
</dbReference>
<dbReference type="Gene3D" id="1.50.10.10">
    <property type="match status" value="1"/>
</dbReference>
<dbReference type="Proteomes" id="UP000639403">
    <property type="component" value="Unassembled WGS sequence"/>
</dbReference>
<evidence type="ECO:0008006" key="7">
    <source>
        <dbReference type="Google" id="ProtNLM"/>
    </source>
</evidence>